<evidence type="ECO:0000256" key="3">
    <source>
        <dbReference type="SAM" id="SignalP"/>
    </source>
</evidence>
<name>A0AAV9WH37_9PEZI</name>
<dbReference type="AlphaFoldDB" id="A0AAV9WH37"/>
<feature type="region of interest" description="Disordered" evidence="2">
    <location>
        <begin position="59"/>
        <end position="96"/>
    </location>
</feature>
<dbReference type="GO" id="GO:0030248">
    <property type="term" value="F:cellulose binding"/>
    <property type="evidence" value="ECO:0007669"/>
    <property type="project" value="InterPro"/>
</dbReference>
<dbReference type="Pfam" id="PF00734">
    <property type="entry name" value="CBM_1"/>
    <property type="match status" value="1"/>
</dbReference>
<dbReference type="InterPro" id="IPR035971">
    <property type="entry name" value="CBD_sf"/>
</dbReference>
<gene>
    <name evidence="5" type="ORF">TWF481_003601</name>
</gene>
<feature type="region of interest" description="Disordered" evidence="2">
    <location>
        <begin position="114"/>
        <end position="139"/>
    </location>
</feature>
<organism evidence="5 6">
    <name type="scientific">Arthrobotrys musiformis</name>
    <dbReference type="NCBI Taxonomy" id="47236"/>
    <lineage>
        <taxon>Eukaryota</taxon>
        <taxon>Fungi</taxon>
        <taxon>Dikarya</taxon>
        <taxon>Ascomycota</taxon>
        <taxon>Pezizomycotina</taxon>
        <taxon>Orbiliomycetes</taxon>
        <taxon>Orbiliales</taxon>
        <taxon>Orbiliaceae</taxon>
        <taxon>Arthrobotrys</taxon>
    </lineage>
</organism>
<dbReference type="EMBL" id="JAVHJL010000002">
    <property type="protein sequence ID" value="KAK6508833.1"/>
    <property type="molecule type" value="Genomic_DNA"/>
</dbReference>
<proteinExistence type="predicted"/>
<evidence type="ECO:0000313" key="6">
    <source>
        <dbReference type="Proteomes" id="UP001370758"/>
    </source>
</evidence>
<dbReference type="GO" id="GO:0016788">
    <property type="term" value="F:hydrolase activity, acting on ester bonds"/>
    <property type="evidence" value="ECO:0007669"/>
    <property type="project" value="InterPro"/>
</dbReference>
<dbReference type="PROSITE" id="PS00562">
    <property type="entry name" value="CBM1_1"/>
    <property type="match status" value="1"/>
</dbReference>
<comment type="caution">
    <text evidence="5">The sequence shown here is derived from an EMBL/GenBank/DDBJ whole genome shotgun (WGS) entry which is preliminary data.</text>
</comment>
<dbReference type="SUPFAM" id="SSF57180">
    <property type="entry name" value="Cellulose-binding domain"/>
    <property type="match status" value="1"/>
</dbReference>
<feature type="signal peptide" evidence="3">
    <location>
        <begin position="1"/>
        <end position="21"/>
    </location>
</feature>
<feature type="compositionally biased region" description="Low complexity" evidence="2">
    <location>
        <begin position="60"/>
        <end position="96"/>
    </location>
</feature>
<dbReference type="GO" id="GO:0005975">
    <property type="term" value="P:carbohydrate metabolic process"/>
    <property type="evidence" value="ECO:0007669"/>
    <property type="project" value="InterPro"/>
</dbReference>
<reference evidence="5 6" key="1">
    <citation type="submission" date="2023-08" db="EMBL/GenBank/DDBJ databases">
        <authorList>
            <person name="Palmer J.M."/>
        </authorList>
    </citation>
    <scope>NUCLEOTIDE SEQUENCE [LARGE SCALE GENOMIC DNA]</scope>
    <source>
        <strain evidence="5 6">TWF481</strain>
    </source>
</reference>
<feature type="chain" id="PRO_5043788049" description="CBM1 domain-containing protein" evidence="3">
    <location>
        <begin position="22"/>
        <end position="367"/>
    </location>
</feature>
<evidence type="ECO:0000256" key="1">
    <source>
        <dbReference type="ARBA" id="ARBA00022729"/>
    </source>
</evidence>
<protein>
    <recommendedName>
        <fullName evidence="4">CBM1 domain-containing protein</fullName>
    </recommendedName>
</protein>
<keyword evidence="1 3" id="KW-0732">Signal</keyword>
<accession>A0AAV9WH37</accession>
<dbReference type="GO" id="GO:0005576">
    <property type="term" value="C:extracellular region"/>
    <property type="evidence" value="ECO:0007669"/>
    <property type="project" value="InterPro"/>
</dbReference>
<evidence type="ECO:0000313" key="5">
    <source>
        <dbReference type="EMBL" id="KAK6508833.1"/>
    </source>
</evidence>
<dbReference type="Gene3D" id="3.40.50.1110">
    <property type="entry name" value="SGNH hydrolase"/>
    <property type="match status" value="1"/>
</dbReference>
<dbReference type="Pfam" id="PF00657">
    <property type="entry name" value="Lipase_GDSL"/>
    <property type="match status" value="1"/>
</dbReference>
<dbReference type="CDD" id="cd01846">
    <property type="entry name" value="fatty_acyltransferase_like"/>
    <property type="match status" value="1"/>
</dbReference>
<dbReference type="PANTHER" id="PTHR45642:SF139">
    <property type="entry name" value="SGNH HYDROLASE-TYPE ESTERASE DOMAIN-CONTAINING PROTEIN"/>
    <property type="match status" value="1"/>
</dbReference>
<dbReference type="PANTHER" id="PTHR45642">
    <property type="entry name" value="GDSL ESTERASE/LIPASE EXL3"/>
    <property type="match status" value="1"/>
</dbReference>
<feature type="domain" description="CBM1" evidence="4">
    <location>
        <begin position="21"/>
        <end position="57"/>
    </location>
</feature>
<sequence>MQLKLIPSILIALLALDEVAAQGGAWSQCGGIGWTGVTSCINGYTCTVLNPYYSQCLPGSSSSTTTTTTTTTTTRVSTTLSTTTSTSTTSPTPSPTSGHKYWFSFGDSYTATGFSATGNQPSTQNPLGNPTYPGQTTSNGPNWIDVVTVKYNRSLTYTYNFAVSGATIDNALVNSLNVPSMTDQVNTWTTRYSTKPATAPWQSDNTMFSAFIGINDIGNSYSRSDINTFIDTLLTAEFKLLDKIYTSGGRNFLFHNIPPMERSPLISGQSSWATQEKAVITTWNSKLQTYISNFKSSHSGTNTFFVDANAQFTMVLNNPTAYGLSSDVKSTGNNQQLFWADVYHPNTVMQDVLGKEVARVAQVGGFW</sequence>
<dbReference type="InterPro" id="IPR001087">
    <property type="entry name" value="GDSL"/>
</dbReference>
<keyword evidence="6" id="KW-1185">Reference proteome</keyword>
<dbReference type="SMART" id="SM00236">
    <property type="entry name" value="fCBD"/>
    <property type="match status" value="1"/>
</dbReference>
<dbReference type="Proteomes" id="UP001370758">
    <property type="component" value="Unassembled WGS sequence"/>
</dbReference>
<dbReference type="PROSITE" id="PS51164">
    <property type="entry name" value="CBM1_2"/>
    <property type="match status" value="1"/>
</dbReference>
<dbReference type="InterPro" id="IPR050592">
    <property type="entry name" value="GDSL_lipolytic_enzyme"/>
</dbReference>
<evidence type="ECO:0000259" key="4">
    <source>
        <dbReference type="PROSITE" id="PS51164"/>
    </source>
</evidence>
<evidence type="ECO:0000256" key="2">
    <source>
        <dbReference type="SAM" id="MobiDB-lite"/>
    </source>
</evidence>
<dbReference type="InterPro" id="IPR000254">
    <property type="entry name" value="CBD"/>
</dbReference>
<dbReference type="SUPFAM" id="SSF52266">
    <property type="entry name" value="SGNH hydrolase"/>
    <property type="match status" value="1"/>
</dbReference>
<dbReference type="InterPro" id="IPR036514">
    <property type="entry name" value="SGNH_hydro_sf"/>
</dbReference>